<dbReference type="InParanoid" id="A0A1M7GYB9"/>
<accession>A0A1M7GYB9</accession>
<keyword evidence="4 10" id="KW-1133">Transmembrane helix</keyword>
<dbReference type="AlphaFoldDB" id="A0A1M7GYB9"/>
<evidence type="ECO:0000256" key="8">
    <source>
        <dbReference type="PROSITE-ProRule" id="PRU00284"/>
    </source>
</evidence>
<proteinExistence type="inferred from homology"/>
<dbReference type="GO" id="GO:0006935">
    <property type="term" value="P:chemotaxis"/>
    <property type="evidence" value="ECO:0007669"/>
    <property type="project" value="TreeGrafter"/>
</dbReference>
<dbReference type="Pfam" id="PF00015">
    <property type="entry name" value="MCPsignal"/>
    <property type="match status" value="1"/>
</dbReference>
<evidence type="ECO:0000256" key="3">
    <source>
        <dbReference type="ARBA" id="ARBA00022692"/>
    </source>
</evidence>
<dbReference type="Pfam" id="PF02743">
    <property type="entry name" value="dCache_1"/>
    <property type="match status" value="1"/>
</dbReference>
<comment type="similarity">
    <text evidence="7">Belongs to the methyl-accepting chemotaxis (MCP) protein family.</text>
</comment>
<keyword evidence="14" id="KW-1185">Reference proteome</keyword>
<feature type="compositionally biased region" description="Basic and acidic residues" evidence="9">
    <location>
        <begin position="369"/>
        <end position="379"/>
    </location>
</feature>
<dbReference type="Pfam" id="PF00672">
    <property type="entry name" value="HAMP"/>
    <property type="match status" value="1"/>
</dbReference>
<name>A0A1M7GYB9_9GAMM</name>
<keyword evidence="6 8" id="KW-0807">Transducer</keyword>
<dbReference type="SMART" id="SM00283">
    <property type="entry name" value="MA"/>
    <property type="match status" value="1"/>
</dbReference>
<evidence type="ECO:0000256" key="4">
    <source>
        <dbReference type="ARBA" id="ARBA00022989"/>
    </source>
</evidence>
<dbReference type="EMBL" id="LT670847">
    <property type="protein sequence ID" value="SHM21123.1"/>
    <property type="molecule type" value="Genomic_DNA"/>
</dbReference>
<feature type="transmembrane region" description="Helical" evidence="10">
    <location>
        <begin position="279"/>
        <end position="300"/>
    </location>
</feature>
<keyword evidence="5 10" id="KW-0472">Membrane</keyword>
<keyword evidence="2" id="KW-1003">Cell membrane</keyword>
<dbReference type="Gene3D" id="3.30.450.20">
    <property type="entry name" value="PAS domain"/>
    <property type="match status" value="2"/>
</dbReference>
<dbReference type="InterPro" id="IPR004089">
    <property type="entry name" value="MCPsignal_dom"/>
</dbReference>
<comment type="subcellular location">
    <subcellularLocation>
        <location evidence="1">Cell membrane</location>
        <topology evidence="1">Multi-pass membrane protein</topology>
    </subcellularLocation>
</comment>
<evidence type="ECO:0000256" key="10">
    <source>
        <dbReference type="SAM" id="Phobius"/>
    </source>
</evidence>
<dbReference type="PANTHER" id="PTHR43531:SF16">
    <property type="entry name" value="METHYL-ACCEPTING CHEMOTAXIS PROTEIN II"/>
    <property type="match status" value="1"/>
</dbReference>
<organism evidence="13 14">
    <name type="scientific">Vreelandella subglaciescola</name>
    <dbReference type="NCBI Taxonomy" id="29571"/>
    <lineage>
        <taxon>Bacteria</taxon>
        <taxon>Pseudomonadati</taxon>
        <taxon>Pseudomonadota</taxon>
        <taxon>Gammaproteobacteria</taxon>
        <taxon>Oceanospirillales</taxon>
        <taxon>Halomonadaceae</taxon>
        <taxon>Vreelandella</taxon>
    </lineage>
</organism>
<feature type="domain" description="HAMP" evidence="12">
    <location>
        <begin position="297"/>
        <end position="351"/>
    </location>
</feature>
<feature type="compositionally biased region" description="Low complexity" evidence="9">
    <location>
        <begin position="380"/>
        <end position="391"/>
    </location>
</feature>
<gene>
    <name evidence="13" type="ORF">SAMN05878437_1793</name>
</gene>
<dbReference type="GO" id="GO:0004888">
    <property type="term" value="F:transmembrane signaling receptor activity"/>
    <property type="evidence" value="ECO:0007669"/>
    <property type="project" value="TreeGrafter"/>
</dbReference>
<dbReference type="InterPro" id="IPR033479">
    <property type="entry name" value="dCache_1"/>
</dbReference>
<evidence type="ECO:0000256" key="5">
    <source>
        <dbReference type="ARBA" id="ARBA00023136"/>
    </source>
</evidence>
<evidence type="ECO:0000256" key="7">
    <source>
        <dbReference type="ARBA" id="ARBA00029447"/>
    </source>
</evidence>
<evidence type="ECO:0000259" key="12">
    <source>
        <dbReference type="PROSITE" id="PS50885"/>
    </source>
</evidence>
<dbReference type="PANTHER" id="PTHR43531">
    <property type="entry name" value="PROTEIN ICFG"/>
    <property type="match status" value="1"/>
</dbReference>
<dbReference type="Gene3D" id="1.10.287.950">
    <property type="entry name" value="Methyl-accepting chemotaxis protein"/>
    <property type="match status" value="1"/>
</dbReference>
<sequence length="624" mass="66260">MFVSLRARLLAAALTAVVLALIANGIASYVTVQNHNDEQISENLDAVVSGNAQALDTWFNARFSMLTAMDEAVKSDAPRAALRQLNASGDFMATYLANPATGETLFYNDWTPPSDFDPRERDWYKRAVSEKDTIVTKPYVDAQTGDLVVTFARPYYQGSRLVGVIGADITVTAVIDIVDDISPTPSSFAFLTAADGTLIAHHDPELTLKPASRLNEQLNAAMLTTLANAKQPTALSLQGSEKRLLGRHVGGQSGWELVVALDEHEATAGLRAIASTTTITLIIVAIITAVALSLLLKLLLRRLHSARNAMHNVASGEGDLTQRLPEEGNDEITQIAAAFNRFVSRMEDVLLEVRSGSEAVHTAASEIAKGGHDLSRRTESTASSLQQTSASMEEITSTVEHTAASSREANQLSKAATEVAERGGQSAAKVADTMQEIAASSNKIGDIVRLMDSIAFQTNLLALNASVEAARAGEQGRGFAVVADEVRKLAQRSTDAAHEIKALNEESQGKVKNGTTLVHSAAQTMEEIVAQITRVTDVLGEITSATGEQSDGIGQVNVAVADLDRMTQENAAMVEESSTAAEQLQEQADHLTGVIGRFKLSGSKLAQGALPGSAGQTPALNAPR</sequence>
<dbReference type="SMART" id="SM00304">
    <property type="entry name" value="HAMP"/>
    <property type="match status" value="1"/>
</dbReference>
<feature type="compositionally biased region" description="Polar residues" evidence="9">
    <location>
        <begin position="394"/>
        <end position="414"/>
    </location>
</feature>
<dbReference type="SUPFAM" id="SSF103190">
    <property type="entry name" value="Sensory domain-like"/>
    <property type="match status" value="1"/>
</dbReference>
<evidence type="ECO:0000256" key="1">
    <source>
        <dbReference type="ARBA" id="ARBA00004651"/>
    </source>
</evidence>
<evidence type="ECO:0000313" key="13">
    <source>
        <dbReference type="EMBL" id="SHM21123.1"/>
    </source>
</evidence>
<evidence type="ECO:0000256" key="6">
    <source>
        <dbReference type="ARBA" id="ARBA00023224"/>
    </source>
</evidence>
<dbReference type="CDD" id="cd11386">
    <property type="entry name" value="MCP_signal"/>
    <property type="match status" value="1"/>
</dbReference>
<dbReference type="InterPro" id="IPR029151">
    <property type="entry name" value="Sensor-like_sf"/>
</dbReference>
<dbReference type="Proteomes" id="UP000190911">
    <property type="component" value="Chromosome I"/>
</dbReference>
<evidence type="ECO:0000313" key="14">
    <source>
        <dbReference type="Proteomes" id="UP000190911"/>
    </source>
</evidence>
<dbReference type="GO" id="GO:0005886">
    <property type="term" value="C:plasma membrane"/>
    <property type="evidence" value="ECO:0007669"/>
    <property type="project" value="UniProtKB-SubCell"/>
</dbReference>
<dbReference type="PROSITE" id="PS50111">
    <property type="entry name" value="CHEMOTAXIS_TRANSDUC_2"/>
    <property type="match status" value="1"/>
</dbReference>
<protein>
    <submittedName>
        <fullName evidence="13">Methyl-accepting chemotaxis sensory transducer with Cache sensor</fullName>
    </submittedName>
</protein>
<dbReference type="InterPro" id="IPR003660">
    <property type="entry name" value="HAMP_dom"/>
</dbReference>
<feature type="domain" description="Methyl-accepting transducer" evidence="11">
    <location>
        <begin position="356"/>
        <end position="585"/>
    </location>
</feature>
<dbReference type="FunFam" id="1.10.287.950:FF:000001">
    <property type="entry name" value="Methyl-accepting chemotaxis sensory transducer"/>
    <property type="match status" value="1"/>
</dbReference>
<dbReference type="SUPFAM" id="SSF58104">
    <property type="entry name" value="Methyl-accepting chemotaxis protein (MCP) signaling domain"/>
    <property type="match status" value="1"/>
</dbReference>
<feature type="region of interest" description="Disordered" evidence="9">
    <location>
        <begin position="366"/>
        <end position="420"/>
    </location>
</feature>
<evidence type="ECO:0000256" key="9">
    <source>
        <dbReference type="SAM" id="MobiDB-lite"/>
    </source>
</evidence>
<dbReference type="OrthoDB" id="2489132at2"/>
<dbReference type="PROSITE" id="PS50885">
    <property type="entry name" value="HAMP"/>
    <property type="match status" value="1"/>
</dbReference>
<dbReference type="RefSeq" id="WP_079553005.1">
    <property type="nucleotide sequence ID" value="NZ_LT670847.1"/>
</dbReference>
<evidence type="ECO:0000259" key="11">
    <source>
        <dbReference type="PROSITE" id="PS50111"/>
    </source>
</evidence>
<keyword evidence="3 10" id="KW-0812">Transmembrane</keyword>
<dbReference type="STRING" id="29571.SAMN05878437_1793"/>
<dbReference type="CDD" id="cd06225">
    <property type="entry name" value="HAMP"/>
    <property type="match status" value="1"/>
</dbReference>
<dbReference type="GO" id="GO:0007165">
    <property type="term" value="P:signal transduction"/>
    <property type="evidence" value="ECO:0007669"/>
    <property type="project" value="UniProtKB-KW"/>
</dbReference>
<dbReference type="InterPro" id="IPR051310">
    <property type="entry name" value="MCP_chemotaxis"/>
</dbReference>
<evidence type="ECO:0000256" key="2">
    <source>
        <dbReference type="ARBA" id="ARBA00022475"/>
    </source>
</evidence>
<dbReference type="CDD" id="cd12913">
    <property type="entry name" value="PDC1_MCP_like"/>
    <property type="match status" value="1"/>
</dbReference>
<reference evidence="13" key="1">
    <citation type="submission" date="2016-11" db="EMBL/GenBank/DDBJ databases">
        <authorList>
            <person name="Jaros S."/>
            <person name="Januszkiewicz K."/>
            <person name="Wedrychowicz H."/>
        </authorList>
    </citation>
    <scope>NUCLEOTIDE SEQUENCE [LARGE SCALE GENOMIC DNA]</scope>
    <source>
        <strain evidence="13">ACAM 12</strain>
    </source>
</reference>